<feature type="transmembrane region" description="Helical" evidence="8">
    <location>
        <begin position="149"/>
        <end position="168"/>
    </location>
</feature>
<dbReference type="SUPFAM" id="SSF53448">
    <property type="entry name" value="Nucleotide-diphospho-sugar transferases"/>
    <property type="match status" value="1"/>
</dbReference>
<proteinExistence type="inferred from homology"/>
<keyword evidence="11" id="KW-1185">Reference proteome</keyword>
<feature type="transmembrane region" description="Helical" evidence="8">
    <location>
        <begin position="284"/>
        <end position="305"/>
    </location>
</feature>
<keyword evidence="5 8" id="KW-0812">Transmembrane</keyword>
<evidence type="ECO:0000256" key="5">
    <source>
        <dbReference type="ARBA" id="ARBA00022692"/>
    </source>
</evidence>
<keyword evidence="7 8" id="KW-0472">Membrane</keyword>
<reference evidence="10" key="1">
    <citation type="submission" date="2023-03" db="EMBL/GenBank/DDBJ databases">
        <authorList>
            <person name="Steffen K."/>
            <person name="Cardenas P."/>
        </authorList>
    </citation>
    <scope>NUCLEOTIDE SEQUENCE</scope>
</reference>
<feature type="domain" description="Sodium/calcium exchanger membrane region" evidence="9">
    <location>
        <begin position="150"/>
        <end position="302"/>
    </location>
</feature>
<evidence type="ECO:0000256" key="2">
    <source>
        <dbReference type="ARBA" id="ARBA00005364"/>
    </source>
</evidence>
<feature type="transmembrane region" description="Helical" evidence="8">
    <location>
        <begin position="180"/>
        <end position="199"/>
    </location>
</feature>
<evidence type="ECO:0000259" key="9">
    <source>
        <dbReference type="Pfam" id="PF01699"/>
    </source>
</evidence>
<comment type="caution">
    <text evidence="10">The sequence shown here is derived from an EMBL/GenBank/DDBJ whole genome shotgun (WGS) entry which is preliminary data.</text>
</comment>
<comment type="subcellular location">
    <subcellularLocation>
        <location evidence="1">Membrane</location>
        <topology evidence="1">Multi-pass membrane protein</topology>
    </subcellularLocation>
</comment>
<keyword evidence="4" id="KW-0106">Calcium</keyword>
<feature type="transmembrane region" description="Helical" evidence="8">
    <location>
        <begin position="249"/>
        <end position="272"/>
    </location>
</feature>
<feature type="domain" description="Sodium/calcium exchanger membrane region" evidence="9">
    <location>
        <begin position="331"/>
        <end position="479"/>
    </location>
</feature>
<evidence type="ECO:0000256" key="1">
    <source>
        <dbReference type="ARBA" id="ARBA00004141"/>
    </source>
</evidence>
<evidence type="ECO:0000313" key="10">
    <source>
        <dbReference type="EMBL" id="CAI8044080.1"/>
    </source>
</evidence>
<dbReference type="GO" id="GO:0005886">
    <property type="term" value="C:plasma membrane"/>
    <property type="evidence" value="ECO:0007669"/>
    <property type="project" value="TreeGrafter"/>
</dbReference>
<dbReference type="GO" id="GO:0006874">
    <property type="term" value="P:intracellular calcium ion homeostasis"/>
    <property type="evidence" value="ECO:0007669"/>
    <property type="project" value="TreeGrafter"/>
</dbReference>
<evidence type="ECO:0000256" key="3">
    <source>
        <dbReference type="ARBA" id="ARBA00022449"/>
    </source>
</evidence>
<dbReference type="InterPro" id="IPR004481">
    <property type="entry name" value="K/Na/Ca-exchanger"/>
</dbReference>
<evidence type="ECO:0000256" key="6">
    <source>
        <dbReference type="ARBA" id="ARBA00022989"/>
    </source>
</evidence>
<evidence type="ECO:0000256" key="8">
    <source>
        <dbReference type="SAM" id="Phobius"/>
    </source>
</evidence>
<dbReference type="PANTHER" id="PTHR10846:SF8">
    <property type="entry name" value="INNER MEMBRANE PROTEIN YRBG"/>
    <property type="match status" value="1"/>
</dbReference>
<protein>
    <submittedName>
        <fullName evidence="10">Uncharacterized membrane protein MJ0091</fullName>
    </submittedName>
</protein>
<dbReference type="GO" id="GO:0008273">
    <property type="term" value="F:calcium, potassium:sodium antiporter activity"/>
    <property type="evidence" value="ECO:0007669"/>
    <property type="project" value="TreeGrafter"/>
</dbReference>
<keyword evidence="4" id="KW-0813">Transport</keyword>
<feature type="transmembrane region" description="Helical" evidence="8">
    <location>
        <begin position="432"/>
        <end position="450"/>
    </location>
</feature>
<dbReference type="GO" id="GO:0005262">
    <property type="term" value="F:calcium channel activity"/>
    <property type="evidence" value="ECO:0007669"/>
    <property type="project" value="TreeGrafter"/>
</dbReference>
<dbReference type="EMBL" id="CASHTH010003372">
    <property type="protein sequence ID" value="CAI8044080.1"/>
    <property type="molecule type" value="Genomic_DNA"/>
</dbReference>
<feature type="transmembrane region" description="Helical" evidence="8">
    <location>
        <begin position="219"/>
        <end position="237"/>
    </location>
</feature>
<comment type="similarity">
    <text evidence="2">Belongs to the Ca(2+):cation antiporter (CaCA) (TC 2.A.19) family. SLC24A subfamily.</text>
</comment>
<keyword evidence="4" id="KW-0109">Calcium transport</keyword>
<feature type="transmembrane region" description="Helical" evidence="8">
    <location>
        <begin position="462"/>
        <end position="482"/>
    </location>
</feature>
<keyword evidence="4" id="KW-0406">Ion transport</keyword>
<evidence type="ECO:0000256" key="4">
    <source>
        <dbReference type="ARBA" id="ARBA00022568"/>
    </source>
</evidence>
<dbReference type="Pfam" id="PF01699">
    <property type="entry name" value="Na_Ca_ex"/>
    <property type="match status" value="2"/>
</dbReference>
<organism evidence="10 11">
    <name type="scientific">Geodia barretti</name>
    <name type="common">Barrett's horny sponge</name>
    <dbReference type="NCBI Taxonomy" id="519541"/>
    <lineage>
        <taxon>Eukaryota</taxon>
        <taxon>Metazoa</taxon>
        <taxon>Porifera</taxon>
        <taxon>Demospongiae</taxon>
        <taxon>Heteroscleromorpha</taxon>
        <taxon>Tetractinellida</taxon>
        <taxon>Astrophorina</taxon>
        <taxon>Geodiidae</taxon>
        <taxon>Geodia</taxon>
    </lineage>
</organism>
<dbReference type="InterPro" id="IPR044880">
    <property type="entry name" value="NCX_ion-bd_dom_sf"/>
</dbReference>
<keyword evidence="3" id="KW-0050">Antiport</keyword>
<dbReference type="Gene3D" id="3.90.550.10">
    <property type="entry name" value="Spore Coat Polysaccharide Biosynthesis Protein SpsA, Chain A"/>
    <property type="match status" value="1"/>
</dbReference>
<evidence type="ECO:0000256" key="7">
    <source>
        <dbReference type="ARBA" id="ARBA00023136"/>
    </source>
</evidence>
<dbReference type="Proteomes" id="UP001174909">
    <property type="component" value="Unassembled WGS sequence"/>
</dbReference>
<dbReference type="InterPro" id="IPR029044">
    <property type="entry name" value="Nucleotide-diphossugar_trans"/>
</dbReference>
<sequence>MLDTSVEVNGNIFGPIEQALEDETIGVTGPFGLRTTDMHHFHDGEGESGDMDAMQAYCFAFRRERLKEVGLPRQAFRFYRNLDLDFSFQFKAQGYRIVANPELQVGQHEHRVWSELAEAERDELSRKNYGRFLDRGDRLIEIAQSITGLWIQLLVAAGVILFASNFLAKSADVIALRTGLGRSFAGVVLLATATSLPELGTGVGAITLVNAPDLAAGDAFGSNLFNLFIIGILDLFWRNTNTPILNSVSTTSVFVGILGILVISITILAVYFHEHLPKDALSGWFVSPITIILLIFFLFSMYLIYRVARIDEQGESTDQNYESESLLRAAITYAMAAVAIIGAAVWLAKTGEGIAHAMNWEASFVGTQFLAFSTSLPELAASLAALRINAPELAITNLLGSNLFNMGFILTMDDLVLVGRPLWSSISPIHEATAIFAIVMTSIVLIGLMVRNRRRPSRFVTFESAALIGLYILASAFVFRFAT</sequence>
<evidence type="ECO:0000313" key="11">
    <source>
        <dbReference type="Proteomes" id="UP001174909"/>
    </source>
</evidence>
<dbReference type="PANTHER" id="PTHR10846">
    <property type="entry name" value="SODIUM/POTASSIUM/CALCIUM EXCHANGER"/>
    <property type="match status" value="1"/>
</dbReference>
<dbReference type="AlphaFoldDB" id="A0AA35XAA7"/>
<gene>
    <name evidence="10" type="ORF">GBAR_LOCUS24468</name>
</gene>
<dbReference type="Gene3D" id="1.20.1420.30">
    <property type="entry name" value="NCX, central ion-binding region"/>
    <property type="match status" value="1"/>
</dbReference>
<name>A0AA35XAA7_GEOBA</name>
<feature type="transmembrane region" description="Helical" evidence="8">
    <location>
        <begin position="326"/>
        <end position="348"/>
    </location>
</feature>
<keyword evidence="6 8" id="KW-1133">Transmembrane helix</keyword>
<dbReference type="InterPro" id="IPR004837">
    <property type="entry name" value="NaCa_Exmemb"/>
</dbReference>
<accession>A0AA35XAA7</accession>